<feature type="compositionally biased region" description="Polar residues" evidence="1">
    <location>
        <begin position="18"/>
        <end position="41"/>
    </location>
</feature>
<accession>A0A6N2BV45</accession>
<evidence type="ECO:0000256" key="1">
    <source>
        <dbReference type="SAM" id="MobiDB-lite"/>
    </source>
</evidence>
<organism evidence="2">
    <name type="scientific">Solanum chilense</name>
    <name type="common">Tomato</name>
    <name type="synonym">Lycopersicon chilense</name>
    <dbReference type="NCBI Taxonomy" id="4083"/>
    <lineage>
        <taxon>Eukaryota</taxon>
        <taxon>Viridiplantae</taxon>
        <taxon>Streptophyta</taxon>
        <taxon>Embryophyta</taxon>
        <taxon>Tracheophyta</taxon>
        <taxon>Spermatophyta</taxon>
        <taxon>Magnoliopsida</taxon>
        <taxon>eudicotyledons</taxon>
        <taxon>Gunneridae</taxon>
        <taxon>Pentapetalae</taxon>
        <taxon>asterids</taxon>
        <taxon>lamiids</taxon>
        <taxon>Solanales</taxon>
        <taxon>Solanaceae</taxon>
        <taxon>Solanoideae</taxon>
        <taxon>Solaneae</taxon>
        <taxon>Solanum</taxon>
        <taxon>Solanum subgen. Lycopersicon</taxon>
    </lineage>
</organism>
<evidence type="ECO:0000313" key="2">
    <source>
        <dbReference type="EMBL" id="TMW96821.1"/>
    </source>
</evidence>
<comment type="caution">
    <text evidence="2">The sequence shown here is derived from an EMBL/GenBank/DDBJ whole genome shotgun (WGS) entry which is preliminary data.</text>
</comment>
<protein>
    <submittedName>
        <fullName evidence="2">Uncharacterized protein</fullName>
    </submittedName>
</protein>
<feature type="region of interest" description="Disordered" evidence="1">
    <location>
        <begin position="1"/>
        <end position="53"/>
    </location>
</feature>
<sequence>MNTRINAGGEIGGATAWDSPSTNSPIHHLSSSTITAQTHQQSVRRKNPPASTIASKLKDFMKVNPPVYNGSKIAKDFEEVCKEVMLHDSIDLSRLMVHVQQVKQMKKKHTRAQNRSS</sequence>
<reference evidence="2" key="1">
    <citation type="submission" date="2019-05" db="EMBL/GenBank/DDBJ databases">
        <title>The de novo reference genome and transcriptome assemblies of the wild tomato species Solanum chilense.</title>
        <authorList>
            <person name="Stam R."/>
            <person name="Nosenko T."/>
            <person name="Hoerger A.C."/>
            <person name="Stephan W."/>
            <person name="Seidel M.A."/>
            <person name="Kuhn J.M.M."/>
            <person name="Haberer G."/>
            <person name="Tellier A."/>
        </authorList>
    </citation>
    <scope>NUCLEOTIDE SEQUENCE</scope>
    <source>
        <tissue evidence="2">Mature leaves</tissue>
    </source>
</reference>
<dbReference type="AlphaFoldDB" id="A0A6N2BV45"/>
<name>A0A6N2BV45_SOLCI</name>
<proteinExistence type="predicted"/>
<gene>
    <name evidence="2" type="ORF">EJD97_006734</name>
</gene>
<dbReference type="EMBL" id="RXGB01001970">
    <property type="protein sequence ID" value="TMW96821.1"/>
    <property type="molecule type" value="Genomic_DNA"/>
</dbReference>